<evidence type="ECO:0000256" key="9">
    <source>
        <dbReference type="ARBA" id="ARBA00022827"/>
    </source>
</evidence>
<keyword evidence="6" id="KW-0645">Protease</keyword>
<evidence type="ECO:0000256" key="2">
    <source>
        <dbReference type="ARBA" id="ARBA00001974"/>
    </source>
</evidence>
<dbReference type="Proteomes" id="UP000266152">
    <property type="component" value="Unassembled WGS sequence"/>
</dbReference>
<keyword evidence="12" id="KW-0865">Zymogen</keyword>
<dbReference type="Gene3D" id="3.60.20.10">
    <property type="entry name" value="Glutamine Phosphoribosylpyrophosphate, subunit 1, domain 1"/>
    <property type="match status" value="1"/>
</dbReference>
<evidence type="ECO:0000256" key="8">
    <source>
        <dbReference type="ARBA" id="ARBA00022801"/>
    </source>
</evidence>
<evidence type="ECO:0000256" key="7">
    <source>
        <dbReference type="ARBA" id="ARBA00022698"/>
    </source>
</evidence>
<dbReference type="CDD" id="cd03762">
    <property type="entry name" value="proteasome_beta_type_6"/>
    <property type="match status" value="1"/>
</dbReference>
<dbReference type="Pfam" id="PF04777">
    <property type="entry name" value="Evr1_Alr"/>
    <property type="match status" value="1"/>
</dbReference>
<feature type="domain" description="ERV/ALR sulfhydryl oxidase" evidence="18">
    <location>
        <begin position="76"/>
        <end position="176"/>
    </location>
</feature>
<dbReference type="InterPro" id="IPR029055">
    <property type="entry name" value="Ntn_hydrolases_N"/>
</dbReference>
<keyword evidence="7" id="KW-0888">Threonine protease</keyword>
<evidence type="ECO:0000256" key="12">
    <source>
        <dbReference type="ARBA" id="ARBA00023145"/>
    </source>
</evidence>
<dbReference type="SUPFAM" id="SSF56235">
    <property type="entry name" value="N-terminal nucleophile aminohydrolases (Ntn hydrolases)"/>
    <property type="match status" value="1"/>
</dbReference>
<comment type="subcellular location">
    <subcellularLocation>
        <location evidence="3">Nucleus</location>
    </subcellularLocation>
</comment>
<dbReference type="PANTHER" id="PTHR32194:SF0">
    <property type="entry name" value="ATP-DEPENDENT PROTEASE SUBUNIT HSLV"/>
    <property type="match status" value="1"/>
</dbReference>
<dbReference type="GO" id="GO:0019774">
    <property type="term" value="C:proteasome core complex, beta-subunit complex"/>
    <property type="evidence" value="ECO:0007669"/>
    <property type="project" value="UniProtKB-ARBA"/>
</dbReference>
<dbReference type="GO" id="GO:0051603">
    <property type="term" value="P:proteolysis involved in protein catabolic process"/>
    <property type="evidence" value="ECO:0007669"/>
    <property type="project" value="InterPro"/>
</dbReference>
<evidence type="ECO:0000256" key="16">
    <source>
        <dbReference type="PIRSR" id="PIRSR600243-1"/>
    </source>
</evidence>
<dbReference type="EMBL" id="PXOF01000133">
    <property type="protein sequence ID" value="RGP63329.1"/>
    <property type="molecule type" value="Genomic_DNA"/>
</dbReference>
<dbReference type="InterPro" id="IPR001353">
    <property type="entry name" value="Proteasome_sua/b"/>
</dbReference>
<dbReference type="GO" id="GO:0005634">
    <property type="term" value="C:nucleus"/>
    <property type="evidence" value="ECO:0007669"/>
    <property type="project" value="UniProtKB-SubCell"/>
</dbReference>
<keyword evidence="17" id="KW-1133">Transmembrane helix</keyword>
<name>A0A395RU50_FUSSP</name>
<evidence type="ECO:0000256" key="3">
    <source>
        <dbReference type="ARBA" id="ARBA00004123"/>
    </source>
</evidence>
<organism evidence="19 20">
    <name type="scientific">Fusarium sporotrichioides</name>
    <dbReference type="NCBI Taxonomy" id="5514"/>
    <lineage>
        <taxon>Eukaryota</taxon>
        <taxon>Fungi</taxon>
        <taxon>Dikarya</taxon>
        <taxon>Ascomycota</taxon>
        <taxon>Pezizomycotina</taxon>
        <taxon>Sordariomycetes</taxon>
        <taxon>Hypocreomycetidae</taxon>
        <taxon>Hypocreales</taxon>
        <taxon>Nectriaceae</taxon>
        <taxon>Fusarium</taxon>
    </lineage>
</organism>
<dbReference type="Pfam" id="PF00227">
    <property type="entry name" value="Proteasome"/>
    <property type="match status" value="1"/>
</dbReference>
<dbReference type="FunFam" id="1.20.120.310:FF:000002">
    <property type="entry name" value="Sulfhydryl oxidase"/>
    <property type="match status" value="1"/>
</dbReference>
<evidence type="ECO:0000256" key="5">
    <source>
        <dbReference type="ARBA" id="ARBA00022630"/>
    </source>
</evidence>
<evidence type="ECO:0000256" key="4">
    <source>
        <dbReference type="ARBA" id="ARBA00022490"/>
    </source>
</evidence>
<dbReference type="PROSITE" id="PS00854">
    <property type="entry name" value="PROTEASOME_BETA_1"/>
    <property type="match status" value="1"/>
</dbReference>
<evidence type="ECO:0000256" key="14">
    <source>
        <dbReference type="ARBA" id="ARBA00023242"/>
    </source>
</evidence>
<evidence type="ECO:0000259" key="18">
    <source>
        <dbReference type="PROSITE" id="PS51324"/>
    </source>
</evidence>
<dbReference type="InterPro" id="IPR023333">
    <property type="entry name" value="Proteasome_suB-type"/>
</dbReference>
<reference evidence="19 20" key="1">
    <citation type="journal article" date="2018" name="PLoS Pathog.">
        <title>Evolution of structural diversity of trichothecenes, a family of toxins produced by plant pathogenic and entomopathogenic fungi.</title>
        <authorList>
            <person name="Proctor R.H."/>
            <person name="McCormick S.P."/>
            <person name="Kim H.S."/>
            <person name="Cardoza R.E."/>
            <person name="Stanley A.M."/>
            <person name="Lindo L."/>
            <person name="Kelly A."/>
            <person name="Brown D.W."/>
            <person name="Lee T."/>
            <person name="Vaughan M.M."/>
            <person name="Alexander N.J."/>
            <person name="Busman M."/>
            <person name="Gutierrez S."/>
        </authorList>
    </citation>
    <scope>NUCLEOTIDE SEQUENCE [LARGE SCALE GENOMIC DNA]</scope>
    <source>
        <strain evidence="19 20">NRRL 3299</strain>
    </source>
</reference>
<keyword evidence="13" id="KW-1015">Disulfide bond</keyword>
<evidence type="ECO:0000256" key="13">
    <source>
        <dbReference type="ARBA" id="ARBA00023157"/>
    </source>
</evidence>
<evidence type="ECO:0000256" key="10">
    <source>
        <dbReference type="ARBA" id="ARBA00022942"/>
    </source>
</evidence>
<feature type="transmembrane region" description="Helical" evidence="17">
    <location>
        <begin position="7"/>
        <end position="25"/>
    </location>
</feature>
<sequence>MARRQHLTLTFILVLGVFFTLSYFFSGPTRSVLLPKLQNDVELPLKDAPRSEFAADLNAMPAGLLQGESIAPKLENATLKAELGHATWKFLHTMMARFPDKPTKEDRMALETFMHLFARLYPCGQCAEHFRKLLAQYPPQTSSRNAAAGWLCFAHNIVNERVHKPLFDCENIGDFYDCGCGDKDKKEGVEGVAGIDDVRVIPDGKQIRICWLWLDRPVHRKSNHVLDHVLTSGRGGCAFRAALPELHLSFSPPRATTNDNETLRLTTLNQPIARLLTTLKELSKNRHNGVCYRHGSLQMSPDGIHVDMDRLKKGEVNLGTSIMAVTFKDGVILGADSRTTTGAYIANRVTDKLTRVHDTIWCCRSGSAADTQAVADIVQYQLGLFAMTNGKPPMTQTAASIFQEICYANKDRLSAGLIIAGWDERFGGQVYSIPLGGSLHKQSYAIGGSGSTYIYGYCDANWQEGMEKDDAVNFVKGALREAIKWDGSSGGVIRMVVLTKEGADRHLYLPDTDYAVRHE</sequence>
<dbReference type="InterPro" id="IPR016050">
    <property type="entry name" value="Proteasome_bsu_CS"/>
</dbReference>
<keyword evidence="5 17" id="KW-0285">Flavoprotein</keyword>
<evidence type="ECO:0000256" key="15">
    <source>
        <dbReference type="ARBA" id="ARBA00026071"/>
    </source>
</evidence>
<dbReference type="FunFam" id="3.60.20.10:FF:000010">
    <property type="entry name" value="Proteasome subunit beta type-1"/>
    <property type="match status" value="1"/>
</dbReference>
<comment type="subunit">
    <text evidence="15">The 26S proteasome consists of a 20S proteasome core and two 19S regulatory subunits. The 20S proteasome core is composed of 28 subunits that are arranged in four stacked rings, resulting in a barrel-shaped structure. The two end rings are each formed by seven alpha subunits, and the two central rings are each formed by seven beta subunits. The catalytic chamber with the active sites is on the inside of the barrel.</text>
</comment>
<dbReference type="InterPro" id="IPR000243">
    <property type="entry name" value="Pept_T1A_subB"/>
</dbReference>
<dbReference type="PROSITE" id="PS51476">
    <property type="entry name" value="PROTEASOME_BETA_2"/>
    <property type="match status" value="1"/>
</dbReference>
<dbReference type="EC" id="1.8.3.2" evidence="17"/>
<evidence type="ECO:0000256" key="6">
    <source>
        <dbReference type="ARBA" id="ARBA00022670"/>
    </source>
</evidence>
<keyword evidence="4" id="KW-0963">Cytoplasm</keyword>
<dbReference type="PANTHER" id="PTHR32194">
    <property type="entry name" value="METALLOPROTEASE TLDD"/>
    <property type="match status" value="1"/>
</dbReference>
<evidence type="ECO:0000256" key="11">
    <source>
        <dbReference type="ARBA" id="ARBA00023002"/>
    </source>
</evidence>
<evidence type="ECO:0000256" key="17">
    <source>
        <dbReference type="RuleBase" id="RU371123"/>
    </source>
</evidence>
<keyword evidence="20" id="KW-1185">Reference proteome</keyword>
<dbReference type="InterPro" id="IPR017905">
    <property type="entry name" value="ERV/ALR_sulphydryl_oxidase"/>
</dbReference>
<accession>A0A395RU50</accession>
<comment type="caution">
    <text evidence="19">The sequence shown here is derived from an EMBL/GenBank/DDBJ whole genome shotgun (WGS) entry which is preliminary data.</text>
</comment>
<keyword evidence="8" id="KW-0378">Hydrolase</keyword>
<dbReference type="PRINTS" id="PR00141">
    <property type="entry name" value="PROTEASOME"/>
</dbReference>
<dbReference type="SUPFAM" id="SSF69000">
    <property type="entry name" value="FAD-dependent thiol oxidase"/>
    <property type="match status" value="1"/>
</dbReference>
<dbReference type="GO" id="GO:0005737">
    <property type="term" value="C:cytoplasm"/>
    <property type="evidence" value="ECO:0007669"/>
    <property type="project" value="TreeGrafter"/>
</dbReference>
<dbReference type="InterPro" id="IPR036774">
    <property type="entry name" value="ERV/ALR_sulphydryl_oxid_sf"/>
</dbReference>
<protein>
    <recommendedName>
        <fullName evidence="17">Sulfhydryl oxidase</fullName>
        <ecNumber evidence="17">1.8.3.2</ecNumber>
    </recommendedName>
</protein>
<dbReference type="GO" id="GO:0004298">
    <property type="term" value="F:threonine-type endopeptidase activity"/>
    <property type="evidence" value="ECO:0007669"/>
    <property type="project" value="UniProtKB-KW"/>
</dbReference>
<dbReference type="GO" id="GO:0016972">
    <property type="term" value="F:thiol oxidase activity"/>
    <property type="evidence" value="ECO:0007669"/>
    <property type="project" value="UniProtKB-EC"/>
</dbReference>
<evidence type="ECO:0000313" key="19">
    <source>
        <dbReference type="EMBL" id="RGP63329.1"/>
    </source>
</evidence>
<comment type="catalytic activity">
    <reaction evidence="17">
        <text>2 R'C(R)SH + O2 = R'C(R)S-S(R)CR' + H2O2</text>
        <dbReference type="Rhea" id="RHEA:17357"/>
        <dbReference type="ChEBI" id="CHEBI:15379"/>
        <dbReference type="ChEBI" id="CHEBI:16240"/>
        <dbReference type="ChEBI" id="CHEBI:16520"/>
        <dbReference type="ChEBI" id="CHEBI:17412"/>
        <dbReference type="EC" id="1.8.3.2"/>
    </reaction>
</comment>
<proteinExistence type="predicted"/>
<comment type="cofactor">
    <cofactor evidence="2 17">
        <name>FAD</name>
        <dbReference type="ChEBI" id="CHEBI:57692"/>
    </cofactor>
</comment>
<comment type="catalytic activity">
    <reaction evidence="1">
        <text>Cleavage of peptide bonds with very broad specificity.</text>
        <dbReference type="EC" id="3.4.25.1"/>
    </reaction>
</comment>
<keyword evidence="9 17" id="KW-0274">FAD</keyword>
<keyword evidence="17" id="KW-0472">Membrane</keyword>
<keyword evidence="11 17" id="KW-0560">Oxidoreductase</keyword>
<keyword evidence="10 19" id="KW-0647">Proteasome</keyword>
<dbReference type="AlphaFoldDB" id="A0A395RU50"/>
<evidence type="ECO:0000313" key="20">
    <source>
        <dbReference type="Proteomes" id="UP000266152"/>
    </source>
</evidence>
<gene>
    <name evidence="19" type="ORF">FSPOR_8697</name>
</gene>
<keyword evidence="17" id="KW-0812">Transmembrane</keyword>
<dbReference type="PROSITE" id="PS51324">
    <property type="entry name" value="ERV_ALR"/>
    <property type="match status" value="1"/>
</dbReference>
<dbReference type="Gene3D" id="1.20.120.310">
    <property type="entry name" value="ERV/ALR sulfhydryl oxidase domain"/>
    <property type="match status" value="1"/>
</dbReference>
<evidence type="ECO:0000256" key="1">
    <source>
        <dbReference type="ARBA" id="ARBA00001198"/>
    </source>
</evidence>
<feature type="active site" description="Nucleophile" evidence="16">
    <location>
        <position position="320"/>
    </location>
</feature>
<dbReference type="STRING" id="5514.A0A395RU50"/>
<keyword evidence="14" id="KW-0539">Nucleus</keyword>